<keyword evidence="3" id="KW-1185">Reference proteome</keyword>
<evidence type="ECO:0000313" key="2">
    <source>
        <dbReference type="EMBL" id="EPX64107.1"/>
    </source>
</evidence>
<feature type="region of interest" description="Disordered" evidence="1">
    <location>
        <begin position="37"/>
        <end position="91"/>
    </location>
</feature>
<feature type="compositionally biased region" description="Basic and acidic residues" evidence="1">
    <location>
        <begin position="53"/>
        <end position="64"/>
    </location>
</feature>
<evidence type="ECO:0000313" key="3">
    <source>
        <dbReference type="Proteomes" id="UP000011682"/>
    </source>
</evidence>
<name>S9PNU6_CYSF2</name>
<sequence length="91" mass="10172">MDAGHLASRVVTLCRCLVDAREAPSVEDENQRIALHPVDPVRNSRRERPWRRPHLDETAPRHPAFDPPRALLDKTVGRPPAHATDEDGGEA</sequence>
<dbReference type="Proteomes" id="UP000011682">
    <property type="component" value="Unassembled WGS sequence"/>
</dbReference>
<proteinExistence type="predicted"/>
<comment type="caution">
    <text evidence="2">The sequence shown here is derived from an EMBL/GenBank/DDBJ whole genome shotgun (WGS) entry which is preliminary data.</text>
</comment>
<reference evidence="2" key="1">
    <citation type="submission" date="2013-05" db="EMBL/GenBank/DDBJ databases">
        <title>Genome assembly of Cystobacter fuscus DSM 2262.</title>
        <authorList>
            <person name="Sharma G."/>
            <person name="Khatri I."/>
            <person name="Kaur C."/>
            <person name="Mayilraj S."/>
            <person name="Subramanian S."/>
        </authorList>
    </citation>
    <scope>NUCLEOTIDE SEQUENCE [LARGE SCALE GENOMIC DNA]</scope>
    <source>
        <strain evidence="2">DSM 2262</strain>
    </source>
</reference>
<protein>
    <submittedName>
        <fullName evidence="2">Uncharacterized protein</fullName>
    </submittedName>
</protein>
<accession>S9PNU6</accession>
<gene>
    <name evidence="2" type="ORF">D187_005240</name>
</gene>
<dbReference type="RefSeq" id="WP_002621425.1">
    <property type="nucleotide sequence ID" value="NZ_ANAH02000004.1"/>
</dbReference>
<organism evidence="2 3">
    <name type="scientific">Cystobacter fuscus (strain ATCC 25194 / DSM 2262 / NBRC 100088 / M29)</name>
    <dbReference type="NCBI Taxonomy" id="1242864"/>
    <lineage>
        <taxon>Bacteria</taxon>
        <taxon>Pseudomonadati</taxon>
        <taxon>Myxococcota</taxon>
        <taxon>Myxococcia</taxon>
        <taxon>Myxococcales</taxon>
        <taxon>Cystobacterineae</taxon>
        <taxon>Archangiaceae</taxon>
        <taxon>Cystobacter</taxon>
    </lineage>
</organism>
<dbReference type="OrthoDB" id="5522631at2"/>
<evidence type="ECO:0000256" key="1">
    <source>
        <dbReference type="SAM" id="MobiDB-lite"/>
    </source>
</evidence>
<dbReference type="EMBL" id="ANAH02000004">
    <property type="protein sequence ID" value="EPX64107.1"/>
    <property type="molecule type" value="Genomic_DNA"/>
</dbReference>
<dbReference type="AlphaFoldDB" id="S9PNU6"/>